<feature type="signal peptide" evidence="1">
    <location>
        <begin position="1"/>
        <end position="28"/>
    </location>
</feature>
<feature type="chain" id="PRO_5003409162" evidence="1">
    <location>
        <begin position="29"/>
        <end position="444"/>
    </location>
</feature>
<dbReference type="KEGG" id="cthr:CTHT_0003810"/>
<sequence length="444" mass="49067">MGGFRFKLSAFLLISFSLHIYAIKEVFAHVIVGNLRTFNFTDWVSDIRIAQSSKIDGFVLNIAAHDPSNEHSLDLAFEAASAVGNFKLLFSFDYRAQGPWSRDAVTELLRKYTRHPAYFKHDGKRPFVSTFEGAECAEDWPAIKAATNAFFVPDWSSVSAAHAVKLAGGVVDGLFSFKAWPSGRENMTTDMDDTFRAALGARRVYMMPVSPWFYTNLPGFGGKNWMWRGDGLWDRRWRQVIKIQPDFVQILTWNDFGESHYIGPIPEKALGLFQVANAPINYAQGVTHDGWRKFLPYYIEVYKTGKAPQQVDENVYAYYRTTPAYACPNGGTSGGSAAHGESVMPPEHLVDDNVFFSTLLNTDHGVTITVRIGDNEQTGVFTEFPAAGRGTPGVYTGSVPFAGRTGDVVVAVLRGSKVISRIGGGKPIANICENGTQNWNAVAI</sequence>
<dbReference type="OMA" id="WVEILTW"/>
<reference evidence="2 3" key="1">
    <citation type="journal article" date="2011" name="Cell">
        <title>Insight into structure and assembly of the nuclear pore complex by utilizing the genome of a eukaryotic thermophile.</title>
        <authorList>
            <person name="Amlacher S."/>
            <person name="Sarges P."/>
            <person name="Flemming D."/>
            <person name="van Noort V."/>
            <person name="Kunze R."/>
            <person name="Devos D.P."/>
            <person name="Arumugam M."/>
            <person name="Bork P."/>
            <person name="Hurt E."/>
        </authorList>
    </citation>
    <scope>NUCLEOTIDE SEQUENCE [LARGE SCALE GENOMIC DNA]</scope>
    <source>
        <strain evidence="3">DSM 1495 / CBS 144.50 / IMI 039719</strain>
    </source>
</reference>
<dbReference type="CDD" id="cd11577">
    <property type="entry name" value="GH71"/>
    <property type="match status" value="1"/>
</dbReference>
<dbReference type="GeneID" id="18254419"/>
<dbReference type="SMR" id="G0RZQ6"/>
<dbReference type="Pfam" id="PF03659">
    <property type="entry name" value="Glyco_hydro_71"/>
    <property type="match status" value="1"/>
</dbReference>
<dbReference type="AlphaFoldDB" id="G0RZQ6"/>
<accession>G0RZQ6</accession>
<keyword evidence="1" id="KW-0732">Signal</keyword>
<dbReference type="OrthoDB" id="1046782at2759"/>
<dbReference type="InterPro" id="IPR005197">
    <property type="entry name" value="Glyco_hydro_71"/>
</dbReference>
<name>G0RZQ6_CHATD</name>
<dbReference type="Proteomes" id="UP000008066">
    <property type="component" value="Unassembled WGS sequence"/>
</dbReference>
<dbReference type="eggNOG" id="ENOG502RZ85">
    <property type="taxonomic scope" value="Eukaryota"/>
</dbReference>
<organism evidence="3">
    <name type="scientific">Chaetomium thermophilum (strain DSM 1495 / CBS 144.50 / IMI 039719)</name>
    <name type="common">Thermochaetoides thermophila</name>
    <dbReference type="NCBI Taxonomy" id="759272"/>
    <lineage>
        <taxon>Eukaryota</taxon>
        <taxon>Fungi</taxon>
        <taxon>Dikarya</taxon>
        <taxon>Ascomycota</taxon>
        <taxon>Pezizomycotina</taxon>
        <taxon>Sordariomycetes</taxon>
        <taxon>Sordariomycetidae</taxon>
        <taxon>Sordariales</taxon>
        <taxon>Chaetomiaceae</taxon>
        <taxon>Thermochaetoides</taxon>
    </lineage>
</organism>
<dbReference type="GO" id="GO:0051118">
    <property type="term" value="F:glucan endo-1,3-alpha-glucosidase activity"/>
    <property type="evidence" value="ECO:0007669"/>
    <property type="project" value="InterPro"/>
</dbReference>
<dbReference type="HOGENOM" id="CLU_019141_1_0_1"/>
<keyword evidence="3" id="KW-1185">Reference proteome</keyword>
<proteinExistence type="predicted"/>
<protein>
    <submittedName>
        <fullName evidence="2">Alpha-1,3-glucanase-like protein</fullName>
    </submittedName>
</protein>
<dbReference type="EMBL" id="GL988032">
    <property type="protein sequence ID" value="EGS23684.1"/>
    <property type="molecule type" value="Genomic_DNA"/>
</dbReference>
<dbReference type="Gene3D" id="3.20.20.80">
    <property type="entry name" value="Glycosidases"/>
    <property type="match status" value="1"/>
</dbReference>
<dbReference type="RefSeq" id="XP_006690926.1">
    <property type="nucleotide sequence ID" value="XM_006690863.1"/>
</dbReference>
<evidence type="ECO:0000313" key="2">
    <source>
        <dbReference type="EMBL" id="EGS23684.1"/>
    </source>
</evidence>
<gene>
    <name evidence="2" type="ORF">CTHT_0003810</name>
</gene>
<evidence type="ECO:0000256" key="1">
    <source>
        <dbReference type="SAM" id="SignalP"/>
    </source>
</evidence>
<evidence type="ECO:0000313" key="3">
    <source>
        <dbReference type="Proteomes" id="UP000008066"/>
    </source>
</evidence>